<evidence type="ECO:0000256" key="1">
    <source>
        <dbReference type="SAM" id="Phobius"/>
    </source>
</evidence>
<feature type="transmembrane region" description="Helical" evidence="1">
    <location>
        <begin position="26"/>
        <end position="48"/>
    </location>
</feature>
<dbReference type="RefSeq" id="WP_055066107.1">
    <property type="nucleotide sequence ID" value="NZ_CYZD01000007.1"/>
</dbReference>
<keyword evidence="1" id="KW-0472">Membrane</keyword>
<sequence length="80" mass="8790">MVNTANAEGRVYRAERSRGKKNRRKFSSIMAMVLGAIVTIEIMIMGAMVLKLDFHSADRIALALGFMVLYSGVVIALADK</sequence>
<keyword evidence="1" id="KW-1133">Transmembrane helix</keyword>
<accession>A0A174DEI2</accession>
<name>A0A174DEI2_9FIRM</name>
<evidence type="ECO:0000313" key="2">
    <source>
        <dbReference type="EMBL" id="CUO23863.1"/>
    </source>
</evidence>
<organism evidence="2 3">
    <name type="scientific">Blautia obeum</name>
    <dbReference type="NCBI Taxonomy" id="40520"/>
    <lineage>
        <taxon>Bacteria</taxon>
        <taxon>Bacillati</taxon>
        <taxon>Bacillota</taxon>
        <taxon>Clostridia</taxon>
        <taxon>Lachnospirales</taxon>
        <taxon>Lachnospiraceae</taxon>
        <taxon>Blautia</taxon>
    </lineage>
</organism>
<protein>
    <submittedName>
        <fullName evidence="2">Uncharacterized protein</fullName>
    </submittedName>
</protein>
<dbReference type="EMBL" id="CYZD01000007">
    <property type="protein sequence ID" value="CUO23863.1"/>
    <property type="molecule type" value="Genomic_DNA"/>
</dbReference>
<gene>
    <name evidence="2" type="ORF">ERS852394_01753</name>
</gene>
<keyword evidence="1" id="KW-0812">Transmembrane</keyword>
<proteinExistence type="predicted"/>
<feature type="transmembrane region" description="Helical" evidence="1">
    <location>
        <begin position="60"/>
        <end position="78"/>
    </location>
</feature>
<evidence type="ECO:0000313" key="3">
    <source>
        <dbReference type="Proteomes" id="UP000095409"/>
    </source>
</evidence>
<dbReference type="AlphaFoldDB" id="A0A174DEI2"/>
<dbReference type="Proteomes" id="UP000095409">
    <property type="component" value="Unassembled WGS sequence"/>
</dbReference>
<reference evidence="2 3" key="1">
    <citation type="submission" date="2015-09" db="EMBL/GenBank/DDBJ databases">
        <authorList>
            <consortium name="Pathogen Informatics"/>
        </authorList>
    </citation>
    <scope>NUCLEOTIDE SEQUENCE [LARGE SCALE GENOMIC DNA]</scope>
    <source>
        <strain evidence="2 3">2789STDY5608837</strain>
    </source>
</reference>